<organism evidence="2 3">
    <name type="scientific">Dimargaris cristalligena</name>
    <dbReference type="NCBI Taxonomy" id="215637"/>
    <lineage>
        <taxon>Eukaryota</taxon>
        <taxon>Fungi</taxon>
        <taxon>Fungi incertae sedis</taxon>
        <taxon>Zoopagomycota</taxon>
        <taxon>Kickxellomycotina</taxon>
        <taxon>Dimargaritomycetes</taxon>
        <taxon>Dimargaritales</taxon>
        <taxon>Dimargaritaceae</taxon>
        <taxon>Dimargaris</taxon>
    </lineage>
</organism>
<feature type="non-terminal residue" evidence="2">
    <location>
        <position position="132"/>
    </location>
</feature>
<evidence type="ECO:0008006" key="4">
    <source>
        <dbReference type="Google" id="ProtNLM"/>
    </source>
</evidence>
<dbReference type="Proteomes" id="UP000268162">
    <property type="component" value="Unassembled WGS sequence"/>
</dbReference>
<proteinExistence type="predicted"/>
<evidence type="ECO:0000256" key="1">
    <source>
        <dbReference type="SAM" id="SignalP"/>
    </source>
</evidence>
<gene>
    <name evidence="2" type="ORF">BJ085DRAFT_40287</name>
</gene>
<dbReference type="EMBL" id="ML003949">
    <property type="protein sequence ID" value="RKP33387.1"/>
    <property type="molecule type" value="Genomic_DNA"/>
</dbReference>
<evidence type="ECO:0000313" key="2">
    <source>
        <dbReference type="EMBL" id="RKP33387.1"/>
    </source>
</evidence>
<keyword evidence="1" id="KW-0732">Signal</keyword>
<evidence type="ECO:0000313" key="3">
    <source>
        <dbReference type="Proteomes" id="UP000268162"/>
    </source>
</evidence>
<name>A0A4P9ZJJ8_9FUNG</name>
<feature type="signal peptide" evidence="1">
    <location>
        <begin position="1"/>
        <end position="24"/>
    </location>
</feature>
<reference evidence="3" key="1">
    <citation type="journal article" date="2018" name="Nat. Microbiol.">
        <title>Leveraging single-cell genomics to expand the fungal tree of life.</title>
        <authorList>
            <person name="Ahrendt S.R."/>
            <person name="Quandt C.A."/>
            <person name="Ciobanu D."/>
            <person name="Clum A."/>
            <person name="Salamov A."/>
            <person name="Andreopoulos B."/>
            <person name="Cheng J.F."/>
            <person name="Woyke T."/>
            <person name="Pelin A."/>
            <person name="Henrissat B."/>
            <person name="Reynolds N.K."/>
            <person name="Benny G.L."/>
            <person name="Smith M.E."/>
            <person name="James T.Y."/>
            <person name="Grigoriev I.V."/>
        </authorList>
    </citation>
    <scope>NUCLEOTIDE SEQUENCE [LARGE SCALE GENOMIC DNA]</scope>
    <source>
        <strain evidence="3">RSA 468</strain>
    </source>
</reference>
<sequence length="132" mass="13773">MKVSSTVVVAAAFVLASAIPSLAAYTQEQLQCITGNDCLDTEDFCMEKCLNLSLAQYNELTVCFDKCTDDGTGSCTQACGAQFEKITGLSMDDMAQLSQDAMAFYAASEESSSALAPLATASTNAPSTSAHP</sequence>
<protein>
    <recommendedName>
        <fullName evidence="4">Extracellular membrane protein CFEM domain-containing protein</fullName>
    </recommendedName>
</protein>
<feature type="chain" id="PRO_5020340029" description="Extracellular membrane protein CFEM domain-containing protein" evidence="1">
    <location>
        <begin position="25"/>
        <end position="132"/>
    </location>
</feature>
<keyword evidence="3" id="KW-1185">Reference proteome</keyword>
<dbReference type="AlphaFoldDB" id="A0A4P9ZJJ8"/>
<accession>A0A4P9ZJJ8</accession>